<organism evidence="2 3">
    <name type="scientific">Thalassomonas viridans</name>
    <dbReference type="NCBI Taxonomy" id="137584"/>
    <lineage>
        <taxon>Bacteria</taxon>
        <taxon>Pseudomonadati</taxon>
        <taxon>Pseudomonadota</taxon>
        <taxon>Gammaproteobacteria</taxon>
        <taxon>Alteromonadales</taxon>
        <taxon>Colwelliaceae</taxon>
        <taxon>Thalassomonas</taxon>
    </lineage>
</organism>
<evidence type="ECO:0000256" key="1">
    <source>
        <dbReference type="SAM" id="Phobius"/>
    </source>
</evidence>
<feature type="transmembrane region" description="Helical" evidence="1">
    <location>
        <begin position="91"/>
        <end position="110"/>
    </location>
</feature>
<protein>
    <submittedName>
        <fullName evidence="2">DUF4345 domain-containing protein</fullName>
    </submittedName>
</protein>
<dbReference type="KEGG" id="tvd:SG34_009530"/>
<dbReference type="EMBL" id="CP059733">
    <property type="protein sequence ID" value="WDE07103.1"/>
    <property type="molecule type" value="Genomic_DNA"/>
</dbReference>
<dbReference type="RefSeq" id="WP_161798021.1">
    <property type="nucleotide sequence ID" value="NZ_CP059733.1"/>
</dbReference>
<name>A0AAE9Z886_9GAMM</name>
<reference evidence="2 3" key="1">
    <citation type="journal article" date="2015" name="Genome Announc.">
        <title>Draft Genome Sequences of Marine Isolates of Thalassomonas viridans and Thalassomonas actiniarum.</title>
        <authorList>
            <person name="Olonade I."/>
            <person name="van Zyl L.J."/>
            <person name="Trindade M."/>
        </authorList>
    </citation>
    <scope>NUCLEOTIDE SEQUENCE [LARGE SCALE GENOMIC DNA]</scope>
    <source>
        <strain evidence="2 3">XOM25</strain>
    </source>
</reference>
<sequence length="154" mass="16946">MTYANSRLAKTERKVFQLFIAILAVICFIPGGASTFGGINGSAALAGGELIFNGESMLRGFVDNQYRFGFGVFFTQGLILMFFLRNIEQHSTLFHFSALAMFIGGLGRATNILEYGVVDPQVVGPTVIELVVIPLLVIWHMRIVNTQNSLRRAV</sequence>
<dbReference type="Pfam" id="PF14248">
    <property type="entry name" value="DUF4345"/>
    <property type="match status" value="1"/>
</dbReference>
<keyword evidence="1" id="KW-0812">Transmembrane</keyword>
<keyword evidence="3" id="KW-1185">Reference proteome</keyword>
<reference evidence="2 3" key="2">
    <citation type="journal article" date="2022" name="Mar. Drugs">
        <title>Bioassay-Guided Fractionation Leads to the Detection of Cholic Acid Generated by the Rare Thalassomonas sp.</title>
        <authorList>
            <person name="Pheiffer F."/>
            <person name="Schneider Y.K."/>
            <person name="Hansen E.H."/>
            <person name="Andersen J.H."/>
            <person name="Isaksson J."/>
            <person name="Busche T."/>
            <person name="R C."/>
            <person name="Kalinowski J."/>
            <person name="Zyl L.V."/>
            <person name="Trindade M."/>
        </authorList>
    </citation>
    <scope>NUCLEOTIDE SEQUENCE [LARGE SCALE GENOMIC DNA]</scope>
    <source>
        <strain evidence="2 3">XOM25</strain>
    </source>
</reference>
<feature type="transmembrane region" description="Helical" evidence="1">
    <location>
        <begin position="66"/>
        <end position="84"/>
    </location>
</feature>
<feature type="transmembrane region" description="Helical" evidence="1">
    <location>
        <begin position="122"/>
        <end position="141"/>
    </location>
</feature>
<keyword evidence="1" id="KW-0472">Membrane</keyword>
<keyword evidence="1" id="KW-1133">Transmembrane helix</keyword>
<gene>
    <name evidence="2" type="ORF">SG34_009530</name>
</gene>
<dbReference type="Proteomes" id="UP000032352">
    <property type="component" value="Chromosome"/>
</dbReference>
<accession>A0AAE9Z886</accession>
<proteinExistence type="predicted"/>
<evidence type="ECO:0000313" key="3">
    <source>
        <dbReference type="Proteomes" id="UP000032352"/>
    </source>
</evidence>
<evidence type="ECO:0000313" key="2">
    <source>
        <dbReference type="EMBL" id="WDE07103.1"/>
    </source>
</evidence>
<dbReference type="AlphaFoldDB" id="A0AAE9Z886"/>
<dbReference type="InterPro" id="IPR025597">
    <property type="entry name" value="DUF4345"/>
</dbReference>